<proteinExistence type="predicted"/>
<comment type="subcellular location">
    <subcellularLocation>
        <location evidence="1">Membrane</location>
        <topology evidence="1">Multi-pass membrane protein</topology>
    </subcellularLocation>
</comment>
<dbReference type="Proteomes" id="UP000583101">
    <property type="component" value="Unassembled WGS sequence"/>
</dbReference>
<feature type="transmembrane region" description="Helical" evidence="5">
    <location>
        <begin position="99"/>
        <end position="117"/>
    </location>
</feature>
<dbReference type="OrthoDB" id="7960583at2"/>
<dbReference type="Pfam" id="PF13564">
    <property type="entry name" value="DoxX_2"/>
    <property type="match status" value="1"/>
</dbReference>
<reference evidence="7 8" key="1">
    <citation type="journal article" date="2016" name="Int. J. Syst. Evol. Microbiol.">
        <title>Proposal of Mucilaginibacter phyllosphaerae sp. nov. isolated from the phyllosphere of Galium album.</title>
        <authorList>
            <person name="Aydogan E.L."/>
            <person name="Busse H.J."/>
            <person name="Moser G."/>
            <person name="Muller C."/>
            <person name="Kampfer P."/>
            <person name="Glaeser S.P."/>
        </authorList>
    </citation>
    <scope>NUCLEOTIDE SEQUENCE [LARGE SCALE GENOMIC DNA]</scope>
    <source>
        <strain evidence="7 8">PP-F2FG21</strain>
    </source>
</reference>
<evidence type="ECO:0000256" key="5">
    <source>
        <dbReference type="SAM" id="Phobius"/>
    </source>
</evidence>
<keyword evidence="9" id="KW-1185">Reference proteome</keyword>
<evidence type="ECO:0000256" key="1">
    <source>
        <dbReference type="ARBA" id="ARBA00004141"/>
    </source>
</evidence>
<dbReference type="EMBL" id="SNQG01000003">
    <property type="protein sequence ID" value="TEW66434.1"/>
    <property type="molecule type" value="Genomic_DNA"/>
</dbReference>
<evidence type="ECO:0000256" key="2">
    <source>
        <dbReference type="ARBA" id="ARBA00022692"/>
    </source>
</evidence>
<dbReference type="InterPro" id="IPR016944">
    <property type="entry name" value="UCP030066"/>
</dbReference>
<reference evidence="7" key="2">
    <citation type="submission" date="2019-03" db="EMBL/GenBank/DDBJ databases">
        <authorList>
            <person name="Yan Y.-Q."/>
            <person name="Du Z.-J."/>
        </authorList>
    </citation>
    <scope>NUCLEOTIDE SEQUENCE</scope>
    <source>
        <strain evidence="7">PP-F2FG21</strain>
    </source>
</reference>
<accession>A0A4Y8ACN8</accession>
<dbReference type="EMBL" id="JACIEG010000005">
    <property type="protein sequence ID" value="MBB3970040.1"/>
    <property type="molecule type" value="Genomic_DNA"/>
</dbReference>
<dbReference type="PIRSF" id="PIRSF030066">
    <property type="entry name" value="UCP030066"/>
    <property type="match status" value="1"/>
</dbReference>
<name>A0A4Y8ACN8_9SPHI</name>
<keyword evidence="2 5" id="KW-0812">Transmembrane</keyword>
<dbReference type="RefSeq" id="WP_134336045.1">
    <property type="nucleotide sequence ID" value="NZ_BMCZ01000003.1"/>
</dbReference>
<gene>
    <name evidence="7" type="ORF">E2R65_08365</name>
    <name evidence="6" type="ORF">GGR35_002656</name>
</gene>
<protein>
    <submittedName>
        <fullName evidence="7">DoxX family protein</fullName>
    </submittedName>
</protein>
<evidence type="ECO:0000313" key="7">
    <source>
        <dbReference type="EMBL" id="TEW66434.1"/>
    </source>
</evidence>
<feature type="transmembrane region" description="Helical" evidence="5">
    <location>
        <begin position="75"/>
        <end position="93"/>
    </location>
</feature>
<keyword evidence="4 5" id="KW-0472">Membrane</keyword>
<dbReference type="AlphaFoldDB" id="A0A4Y8ACN8"/>
<sequence length="126" mass="14193">MSSKTIKIIYWILTALFVLAMLPDGVAGIMRENTGQEVMHHLGYPIYIMVITGCFKVLGAIAIAQNKFKTVKEWAFAGFFINFVGAFASRAFVGDGVGLLMIPLIVLAIMFILYYFWKRYEAIKNL</sequence>
<dbReference type="GO" id="GO:0016020">
    <property type="term" value="C:membrane"/>
    <property type="evidence" value="ECO:0007669"/>
    <property type="project" value="UniProtKB-SubCell"/>
</dbReference>
<evidence type="ECO:0000256" key="4">
    <source>
        <dbReference type="ARBA" id="ARBA00023136"/>
    </source>
</evidence>
<feature type="transmembrane region" description="Helical" evidence="5">
    <location>
        <begin position="44"/>
        <end position="63"/>
    </location>
</feature>
<organism evidence="7 8">
    <name type="scientific">Mucilaginibacter phyllosphaerae</name>
    <dbReference type="NCBI Taxonomy" id="1812349"/>
    <lineage>
        <taxon>Bacteria</taxon>
        <taxon>Pseudomonadati</taxon>
        <taxon>Bacteroidota</taxon>
        <taxon>Sphingobacteriia</taxon>
        <taxon>Sphingobacteriales</taxon>
        <taxon>Sphingobacteriaceae</taxon>
        <taxon>Mucilaginibacter</taxon>
    </lineage>
</organism>
<comment type="caution">
    <text evidence="7">The sequence shown here is derived from an EMBL/GenBank/DDBJ whole genome shotgun (WGS) entry which is preliminary data.</text>
</comment>
<evidence type="ECO:0000313" key="8">
    <source>
        <dbReference type="Proteomes" id="UP000297248"/>
    </source>
</evidence>
<dbReference type="InterPro" id="IPR032808">
    <property type="entry name" value="DoxX"/>
</dbReference>
<dbReference type="Proteomes" id="UP000297248">
    <property type="component" value="Unassembled WGS sequence"/>
</dbReference>
<evidence type="ECO:0000313" key="9">
    <source>
        <dbReference type="Proteomes" id="UP000583101"/>
    </source>
</evidence>
<evidence type="ECO:0000256" key="3">
    <source>
        <dbReference type="ARBA" id="ARBA00022989"/>
    </source>
</evidence>
<evidence type="ECO:0000313" key="6">
    <source>
        <dbReference type="EMBL" id="MBB3970040.1"/>
    </source>
</evidence>
<keyword evidence="3 5" id="KW-1133">Transmembrane helix</keyword>
<reference evidence="6 9" key="3">
    <citation type="submission" date="2020-08" db="EMBL/GenBank/DDBJ databases">
        <title>Genomic Encyclopedia of Type Strains, Phase IV (KMG-IV): sequencing the most valuable type-strain genomes for metagenomic binning, comparative biology and taxonomic classification.</title>
        <authorList>
            <person name="Goeker M."/>
        </authorList>
    </citation>
    <scope>NUCLEOTIDE SEQUENCE [LARGE SCALE GENOMIC DNA]</scope>
    <source>
        <strain evidence="6 9">DSM 100995</strain>
    </source>
</reference>